<reference evidence="2 3" key="1">
    <citation type="submission" date="2024-07" db="EMBL/GenBank/DDBJ databases">
        <title>Chromosome-level genome assembly of the water stick insect Ranatra chinensis (Heteroptera: Nepidae).</title>
        <authorList>
            <person name="Liu X."/>
        </authorList>
    </citation>
    <scope>NUCLEOTIDE SEQUENCE [LARGE SCALE GENOMIC DNA]</scope>
    <source>
        <strain evidence="2">Cailab_2021Rc</strain>
        <tissue evidence="2">Muscle</tissue>
    </source>
</reference>
<dbReference type="AlphaFoldDB" id="A0ABD0YQS9"/>
<dbReference type="Proteomes" id="UP001558652">
    <property type="component" value="Unassembled WGS sequence"/>
</dbReference>
<protein>
    <submittedName>
        <fullName evidence="2">Uncharacterized protein</fullName>
    </submittedName>
</protein>
<evidence type="ECO:0000256" key="1">
    <source>
        <dbReference type="SAM" id="MobiDB-lite"/>
    </source>
</evidence>
<feature type="compositionally biased region" description="Gly residues" evidence="1">
    <location>
        <begin position="128"/>
        <end position="221"/>
    </location>
</feature>
<name>A0ABD0YQS9_9HEMI</name>
<sequence>MGAGALTGRAVRHWPRFGGCQESGDFTDQSPVHIWIPQPALYPVHTRRAVQLGVGYPGREFSFNRRDHPVGGGEYGLLSRQRPPFEVGPSAGGFYPGGTGPPEGGGGSFGPGVGPFGSPFGPDRNGLGPYGPGGGPLGPGGGPLGAGGGPVGVGGGPLGGGGGPLGPGTGPLGGGGGPLGPGGGPLGAGNGPLGAGRGPIGGGGGPLGNPPYGGGTNGRPGYGLYSVPVLGKPQKSRVELHRRPTPDAAQLGPRPEELPDGVWSWFSLTGASYFSCPHDPTYSLVVAPNSKNAYQGFLNRVTAGDFVPRRAGPVIS</sequence>
<keyword evidence="3" id="KW-1185">Reference proteome</keyword>
<feature type="compositionally biased region" description="Gly residues" evidence="1">
    <location>
        <begin position="92"/>
        <end position="115"/>
    </location>
</feature>
<evidence type="ECO:0000313" key="2">
    <source>
        <dbReference type="EMBL" id="KAL1123523.1"/>
    </source>
</evidence>
<gene>
    <name evidence="2" type="ORF">AAG570_002600</name>
</gene>
<accession>A0ABD0YQS9</accession>
<organism evidence="2 3">
    <name type="scientific">Ranatra chinensis</name>
    <dbReference type="NCBI Taxonomy" id="642074"/>
    <lineage>
        <taxon>Eukaryota</taxon>
        <taxon>Metazoa</taxon>
        <taxon>Ecdysozoa</taxon>
        <taxon>Arthropoda</taxon>
        <taxon>Hexapoda</taxon>
        <taxon>Insecta</taxon>
        <taxon>Pterygota</taxon>
        <taxon>Neoptera</taxon>
        <taxon>Paraneoptera</taxon>
        <taxon>Hemiptera</taxon>
        <taxon>Heteroptera</taxon>
        <taxon>Panheteroptera</taxon>
        <taxon>Nepomorpha</taxon>
        <taxon>Nepidae</taxon>
        <taxon>Ranatrinae</taxon>
        <taxon>Ranatra</taxon>
    </lineage>
</organism>
<comment type="caution">
    <text evidence="2">The sequence shown here is derived from an EMBL/GenBank/DDBJ whole genome shotgun (WGS) entry which is preliminary data.</text>
</comment>
<dbReference type="EMBL" id="JBFDAA010000012">
    <property type="protein sequence ID" value="KAL1123523.1"/>
    <property type="molecule type" value="Genomic_DNA"/>
</dbReference>
<proteinExistence type="predicted"/>
<evidence type="ECO:0000313" key="3">
    <source>
        <dbReference type="Proteomes" id="UP001558652"/>
    </source>
</evidence>
<feature type="region of interest" description="Disordered" evidence="1">
    <location>
        <begin position="92"/>
        <end position="228"/>
    </location>
</feature>